<feature type="non-terminal residue" evidence="1">
    <location>
        <position position="89"/>
    </location>
</feature>
<dbReference type="PANTHER" id="PTHR22642:SF2">
    <property type="entry name" value="PROTEIN LONG AFTER FAR-RED 3"/>
    <property type="match status" value="1"/>
</dbReference>
<reference evidence="1" key="1">
    <citation type="submission" date="2018-05" db="EMBL/GenBank/DDBJ databases">
        <authorList>
            <person name="Lanie J.A."/>
            <person name="Ng W.-L."/>
            <person name="Kazmierczak K.M."/>
            <person name="Andrzejewski T.M."/>
            <person name="Davidsen T.M."/>
            <person name="Wayne K.J."/>
            <person name="Tettelin H."/>
            <person name="Glass J.I."/>
            <person name="Rusch D."/>
            <person name="Podicherti R."/>
            <person name="Tsui H.-C.T."/>
            <person name="Winkler M.E."/>
        </authorList>
    </citation>
    <scope>NUCLEOTIDE SEQUENCE</scope>
</reference>
<protein>
    <recommendedName>
        <fullName evidence="2">Amidohydrolase 3 domain-containing protein</fullName>
    </recommendedName>
</protein>
<dbReference type="SUPFAM" id="SSF51338">
    <property type="entry name" value="Composite domain of metallo-dependent hydrolases"/>
    <property type="match status" value="1"/>
</dbReference>
<dbReference type="GO" id="GO:0016810">
    <property type="term" value="F:hydrolase activity, acting on carbon-nitrogen (but not peptide) bonds"/>
    <property type="evidence" value="ECO:0007669"/>
    <property type="project" value="InterPro"/>
</dbReference>
<proteinExistence type="predicted"/>
<name>A0A382TLU9_9ZZZZ</name>
<evidence type="ECO:0008006" key="2">
    <source>
        <dbReference type="Google" id="ProtNLM"/>
    </source>
</evidence>
<accession>A0A382TLU9</accession>
<evidence type="ECO:0000313" key="1">
    <source>
        <dbReference type="EMBL" id="SVD22441.1"/>
    </source>
</evidence>
<dbReference type="InterPro" id="IPR011059">
    <property type="entry name" value="Metal-dep_hydrolase_composite"/>
</dbReference>
<dbReference type="PANTHER" id="PTHR22642">
    <property type="entry name" value="IMIDAZOLONEPROPIONASE"/>
    <property type="match status" value="1"/>
</dbReference>
<organism evidence="1">
    <name type="scientific">marine metagenome</name>
    <dbReference type="NCBI Taxonomy" id="408172"/>
    <lineage>
        <taxon>unclassified sequences</taxon>
        <taxon>metagenomes</taxon>
        <taxon>ecological metagenomes</taxon>
    </lineage>
</organism>
<dbReference type="EMBL" id="UINC01137227">
    <property type="protein sequence ID" value="SVD22441.1"/>
    <property type="molecule type" value="Genomic_DNA"/>
</dbReference>
<sequence>MFLLQRLLTFAIALLIAPPTVAQVADLIFINGDIYTVDAKRSWADAVAIRGNRIVLAGNNEKALTLRGENTRVVDLEGRMMLPGFQDSH</sequence>
<dbReference type="Gene3D" id="2.30.40.10">
    <property type="entry name" value="Urease, subunit C, domain 1"/>
    <property type="match status" value="1"/>
</dbReference>
<dbReference type="AlphaFoldDB" id="A0A382TLU9"/>
<gene>
    <name evidence="1" type="ORF">METZ01_LOCUS375295</name>
</gene>